<keyword evidence="7" id="KW-1185">Reference proteome</keyword>
<name>A0A1H0R694_9ACTN</name>
<evidence type="ECO:0000259" key="5">
    <source>
        <dbReference type="PROSITE" id="PS50173"/>
    </source>
</evidence>
<organism evidence="6 7">
    <name type="scientific">Nakamurella panacisegetis</name>
    <dbReference type="NCBI Taxonomy" id="1090615"/>
    <lineage>
        <taxon>Bacteria</taxon>
        <taxon>Bacillati</taxon>
        <taxon>Actinomycetota</taxon>
        <taxon>Actinomycetes</taxon>
        <taxon>Nakamurellales</taxon>
        <taxon>Nakamurellaceae</taxon>
        <taxon>Nakamurella</taxon>
    </lineage>
</organism>
<evidence type="ECO:0000256" key="4">
    <source>
        <dbReference type="SAM" id="MobiDB-lite"/>
    </source>
</evidence>
<feature type="compositionally biased region" description="Basic and acidic residues" evidence="4">
    <location>
        <begin position="526"/>
        <end position="538"/>
    </location>
</feature>
<dbReference type="Gene3D" id="3.30.70.270">
    <property type="match status" value="1"/>
</dbReference>
<dbReference type="InterPro" id="IPR043502">
    <property type="entry name" value="DNA/RNA_pol_sf"/>
</dbReference>
<evidence type="ECO:0000256" key="2">
    <source>
        <dbReference type="ARBA" id="ARBA00022763"/>
    </source>
</evidence>
<feature type="compositionally biased region" description="Pro residues" evidence="4">
    <location>
        <begin position="430"/>
        <end position="440"/>
    </location>
</feature>
<comment type="similarity">
    <text evidence="1">Belongs to the DNA polymerase type-Y family.</text>
</comment>
<reference evidence="6 7" key="1">
    <citation type="submission" date="2016-10" db="EMBL/GenBank/DDBJ databases">
        <authorList>
            <person name="de Groot N.N."/>
        </authorList>
    </citation>
    <scope>NUCLEOTIDE SEQUENCE [LARGE SCALE GENOMIC DNA]</scope>
    <source>
        <strain evidence="7">P4-7,KCTC 19426,CECT 7604</strain>
    </source>
</reference>
<evidence type="ECO:0000313" key="6">
    <source>
        <dbReference type="EMBL" id="SDP24576.1"/>
    </source>
</evidence>
<evidence type="ECO:0000313" key="7">
    <source>
        <dbReference type="Proteomes" id="UP000198741"/>
    </source>
</evidence>
<dbReference type="PANTHER" id="PTHR35369">
    <property type="entry name" value="BLR3025 PROTEIN-RELATED"/>
    <property type="match status" value="1"/>
</dbReference>
<proteinExistence type="inferred from homology"/>
<feature type="region of interest" description="Disordered" evidence="4">
    <location>
        <begin position="506"/>
        <end position="547"/>
    </location>
</feature>
<protein>
    <submittedName>
        <fullName evidence="6">Protein ImuB</fullName>
    </submittedName>
</protein>
<gene>
    <name evidence="6" type="ORF">SAMN04515671_3399</name>
</gene>
<dbReference type="AlphaFoldDB" id="A0A1H0R694"/>
<dbReference type="Proteomes" id="UP000198741">
    <property type="component" value="Chromosome I"/>
</dbReference>
<comment type="function">
    <text evidence="3">Poorly processive, error-prone DNA polymerase involved in untargeted mutagenesis. Copies undamaged DNA at stalled replication forks, which arise in vivo from mismatched or misaligned primer ends. These misaligned primers can be extended by PolIV. Exhibits no 3'-5' exonuclease (proofreading) activity. May be involved in translesional synthesis, in conjunction with the beta clamp from PolIII.</text>
</comment>
<dbReference type="Pfam" id="PF00817">
    <property type="entry name" value="IMS"/>
    <property type="match status" value="1"/>
</dbReference>
<dbReference type="Gene3D" id="3.40.1170.60">
    <property type="match status" value="1"/>
</dbReference>
<dbReference type="InterPro" id="IPR001126">
    <property type="entry name" value="UmuC"/>
</dbReference>
<dbReference type="RefSeq" id="WP_090482458.1">
    <property type="nucleotide sequence ID" value="NZ_LT629710.1"/>
</dbReference>
<dbReference type="InterPro" id="IPR043128">
    <property type="entry name" value="Rev_trsase/Diguanyl_cyclase"/>
</dbReference>
<keyword evidence="2" id="KW-0227">DNA damage</keyword>
<sequence length="580" mass="61945">MNTAPTDIAPERSRTLVIWCPDWPAVAGARQAGKSPSEPVAVFHANRVQTCNRAARSEGIGVGQRRRDAQSRYPDLLVLKADPDRDARLFEPVVAAVESVAPGVEILRPGLVACSSRGPTRFFGSETEAAERIVDLVEALDVECSVGIADSLAVAVLAARQVKIVSRGGSATFCAGLPIVELARDPAIAPPERMDLIDLLIRLGIHTAGAFAALPDAKVATRFGADAVVAHRLAKGEAERGLSRRSIPEELAVEQPFDPPLERVDSAAFAAKALAERFHARLGDAGLACTRLAISATTDRGGHLSRIWRCARPLTPAATADRLRWQLDGWLTAGRTRQRTEDDDDTGPGGITSLRLEPIEAIGAGLVQYGLWGSDGQDDQRAGWAFARVQGLLGPQSVLTPVLSGGRGPGERITLLPWGEEKVPARDPSAPWPGALPAPTPSRLAGPDTTVTMLDDLGSPVVVTDRGMLSGAPSRLHGKAVDPCWIQSWAGPWLLDERWWTARPEIIQPPAPSPARAEYRPAPGDLDYRKPRSPRPEEPVGTGISAPARHSARLQVLPDTGPALLLLFGVDGWQVEGVYD</sequence>
<dbReference type="SUPFAM" id="SSF56672">
    <property type="entry name" value="DNA/RNA polymerases"/>
    <property type="match status" value="1"/>
</dbReference>
<dbReference type="STRING" id="1090615.SAMN04515671_3399"/>
<feature type="region of interest" description="Disordered" evidence="4">
    <location>
        <begin position="422"/>
        <end position="442"/>
    </location>
</feature>
<dbReference type="PROSITE" id="PS50173">
    <property type="entry name" value="UMUC"/>
    <property type="match status" value="1"/>
</dbReference>
<dbReference type="GO" id="GO:0006281">
    <property type="term" value="P:DNA repair"/>
    <property type="evidence" value="ECO:0007669"/>
    <property type="project" value="InterPro"/>
</dbReference>
<feature type="domain" description="UmuC" evidence="5">
    <location>
        <begin position="37"/>
        <end position="163"/>
    </location>
</feature>
<accession>A0A1H0R694</accession>
<dbReference type="InterPro" id="IPR050356">
    <property type="entry name" value="SulA_CellDiv_inhibitor"/>
</dbReference>
<dbReference type="OrthoDB" id="5244088at2"/>
<dbReference type="CDD" id="cd03468">
    <property type="entry name" value="PolY_like"/>
    <property type="match status" value="1"/>
</dbReference>
<evidence type="ECO:0000256" key="3">
    <source>
        <dbReference type="ARBA" id="ARBA00025589"/>
    </source>
</evidence>
<dbReference type="PANTHER" id="PTHR35369:SF2">
    <property type="entry name" value="BLR3025 PROTEIN"/>
    <property type="match status" value="1"/>
</dbReference>
<dbReference type="EMBL" id="LT629710">
    <property type="protein sequence ID" value="SDP24576.1"/>
    <property type="molecule type" value="Genomic_DNA"/>
</dbReference>
<evidence type="ECO:0000256" key="1">
    <source>
        <dbReference type="ARBA" id="ARBA00010945"/>
    </source>
</evidence>